<protein>
    <recommendedName>
        <fullName evidence="1">Trypsin-co-occurring domain-containing protein</fullName>
    </recommendedName>
</protein>
<feature type="domain" description="Trypsin-co-occurring" evidence="1">
    <location>
        <begin position="9"/>
        <end position="100"/>
    </location>
</feature>
<dbReference type="Proteomes" id="UP000319619">
    <property type="component" value="Unassembled WGS sequence"/>
</dbReference>
<dbReference type="InterPro" id="IPR045794">
    <property type="entry name" value="Trypco1"/>
</dbReference>
<accession>A0A532UTU9</accession>
<sequence length="103" mass="11013">MSDSSPDVNESILVEFAVQPGVQKVSLTQKDVAKKSAEAVDRAMSTIQNMAERVTSTINEIPLKPAQVEVTFGIKFSAESGAVIAKASLEAGINVSLTWDFNE</sequence>
<evidence type="ECO:0000313" key="3">
    <source>
        <dbReference type="Proteomes" id="UP000319619"/>
    </source>
</evidence>
<name>A0A532UTU9_UNCL8</name>
<comment type="caution">
    <text evidence="2">The sequence shown here is derived from an EMBL/GenBank/DDBJ whole genome shotgun (WGS) entry which is preliminary data.</text>
</comment>
<dbReference type="Pfam" id="PF19493">
    <property type="entry name" value="Trypco1"/>
    <property type="match status" value="1"/>
</dbReference>
<dbReference type="NCBIfam" id="NF041216">
    <property type="entry name" value="CU044_2847_fam"/>
    <property type="match status" value="1"/>
</dbReference>
<proteinExistence type="predicted"/>
<dbReference type="AlphaFoldDB" id="A0A532UTU9"/>
<reference evidence="2 3" key="1">
    <citation type="submission" date="2017-06" db="EMBL/GenBank/DDBJ databases">
        <title>Novel microbial phyla capable of carbon fixation and sulfur reduction in deep-sea sediments.</title>
        <authorList>
            <person name="Huang J."/>
            <person name="Baker B."/>
            <person name="Wang Y."/>
        </authorList>
    </citation>
    <scope>NUCLEOTIDE SEQUENCE [LARGE SCALE GENOMIC DNA]</scope>
    <source>
        <strain evidence="2">B3_LCP</strain>
    </source>
</reference>
<gene>
    <name evidence="2" type="ORF">CEE37_12715</name>
</gene>
<organism evidence="2 3">
    <name type="scientific">candidate division LCP-89 bacterium B3_LCP</name>
    <dbReference type="NCBI Taxonomy" id="2012998"/>
    <lineage>
        <taxon>Bacteria</taxon>
        <taxon>Pseudomonadati</taxon>
        <taxon>Bacteria division LCP-89</taxon>
    </lineage>
</organism>
<evidence type="ECO:0000313" key="2">
    <source>
        <dbReference type="EMBL" id="TKJ38376.1"/>
    </source>
</evidence>
<evidence type="ECO:0000259" key="1">
    <source>
        <dbReference type="Pfam" id="PF19493"/>
    </source>
</evidence>
<dbReference type="EMBL" id="NJBN01000010">
    <property type="protein sequence ID" value="TKJ38376.1"/>
    <property type="molecule type" value="Genomic_DNA"/>
</dbReference>